<dbReference type="PRINTS" id="PR01471">
    <property type="entry name" value="HISTAMINEH3R"/>
</dbReference>
<dbReference type="Pfam" id="PF00001">
    <property type="entry name" value="7tm_1"/>
    <property type="match status" value="1"/>
</dbReference>
<feature type="transmembrane region" description="Helical" evidence="11">
    <location>
        <begin position="312"/>
        <end position="330"/>
    </location>
</feature>
<keyword evidence="7 11" id="KW-0472">Membrane</keyword>
<name>A0A2G9SKX4_AQUCT</name>
<evidence type="ECO:0000256" key="2">
    <source>
        <dbReference type="ARBA" id="ARBA00022475"/>
    </source>
</evidence>
<dbReference type="GO" id="GO:0004969">
    <property type="term" value="F:histamine receptor activity"/>
    <property type="evidence" value="ECO:0007669"/>
    <property type="project" value="InterPro"/>
</dbReference>
<dbReference type="SMART" id="SM01381">
    <property type="entry name" value="7TM_GPCR_Srsx"/>
    <property type="match status" value="1"/>
</dbReference>
<dbReference type="GO" id="GO:0045202">
    <property type="term" value="C:synapse"/>
    <property type="evidence" value="ECO:0007669"/>
    <property type="project" value="TreeGrafter"/>
</dbReference>
<keyword evidence="9 10" id="KW-0807">Transducer</keyword>
<dbReference type="AlphaFoldDB" id="A0A2G9SKX4"/>
<evidence type="ECO:0000259" key="12">
    <source>
        <dbReference type="PROSITE" id="PS50262"/>
    </source>
</evidence>
<evidence type="ECO:0000313" key="13">
    <source>
        <dbReference type="EMBL" id="PIO40724.1"/>
    </source>
</evidence>
<dbReference type="PANTHER" id="PTHR24247">
    <property type="entry name" value="5-HYDROXYTRYPTAMINE RECEPTOR"/>
    <property type="match status" value="1"/>
</dbReference>
<dbReference type="GO" id="GO:0007197">
    <property type="term" value="P:adenylate cyclase-inhibiting G protein-coupled acetylcholine receptor signaling pathway"/>
    <property type="evidence" value="ECO:0007669"/>
    <property type="project" value="TreeGrafter"/>
</dbReference>
<proteinExistence type="inferred from homology"/>
<dbReference type="PROSITE" id="PS50262">
    <property type="entry name" value="G_PROTEIN_RECEP_F1_2"/>
    <property type="match status" value="1"/>
</dbReference>
<protein>
    <recommendedName>
        <fullName evidence="12">G-protein coupled receptors family 1 profile domain-containing protein</fullName>
    </recommendedName>
</protein>
<dbReference type="GO" id="GO:0016907">
    <property type="term" value="F:G protein-coupled acetylcholine receptor activity"/>
    <property type="evidence" value="ECO:0007669"/>
    <property type="project" value="TreeGrafter"/>
</dbReference>
<dbReference type="PANTHER" id="PTHR24247:SF274">
    <property type="entry name" value="HISTAMINE H3 RECEPTOR"/>
    <property type="match status" value="1"/>
</dbReference>
<evidence type="ECO:0000256" key="9">
    <source>
        <dbReference type="ARBA" id="ARBA00023224"/>
    </source>
</evidence>
<evidence type="ECO:0000256" key="6">
    <source>
        <dbReference type="ARBA" id="ARBA00023040"/>
    </source>
</evidence>
<dbReference type="PROSITE" id="PS00237">
    <property type="entry name" value="G_PROTEIN_RECEP_F1_1"/>
    <property type="match status" value="1"/>
</dbReference>
<dbReference type="EMBL" id="KV923402">
    <property type="protein sequence ID" value="PIO40724.1"/>
    <property type="molecule type" value="Genomic_DNA"/>
</dbReference>
<feature type="transmembrane region" description="Helical" evidence="11">
    <location>
        <begin position="159"/>
        <end position="181"/>
    </location>
</feature>
<evidence type="ECO:0000256" key="7">
    <source>
        <dbReference type="ARBA" id="ARBA00023136"/>
    </source>
</evidence>
<gene>
    <name evidence="13" type="ORF">AB205_0074490</name>
</gene>
<accession>A0A2G9SKX4</accession>
<keyword evidence="5 11" id="KW-1133">Transmembrane helix</keyword>
<dbReference type="SUPFAM" id="SSF81321">
    <property type="entry name" value="Family A G protein-coupled receptor-like"/>
    <property type="match status" value="1"/>
</dbReference>
<dbReference type="InterPro" id="IPR003980">
    <property type="entry name" value="Histamine_H3_rcpt"/>
</dbReference>
<keyword evidence="3" id="KW-0597">Phosphoprotein</keyword>
<feature type="transmembrane region" description="Helical" evidence="11">
    <location>
        <begin position="42"/>
        <end position="67"/>
    </location>
</feature>
<sequence length="393" mass="45278">MEHFLYYERRVEVGYVFLDGNMSDRNSTEDREKTSLSKSTTIFLYIFIPLITSVIVLGNIIVILAFIVDKRLRNQSNFFLLNLAICDFLIGAFCIPVSASFIITGTWTLGDFLCKVWLIADNLMCTASVFNIVLISYDRFLSITLAVTYRYQQNNHRQTVVKMGTVWVLSFLLYSPAIIIWDYVYGDSNIPEGQCLAGYYYNWHFLLGASTFDFILPLISISFFNISIYWNIKLRTRKRSPVLSTHMNLPHDIRASIDMAVVSNNLGKRENKSQTQNKVLEASVNFQSTSSESGNSSNHAAKLSRDKKVAKSLSVLVCVFVFCWAPYTFLQTIRAACHDECVDFYWNQVTSWLLWINSSVNPIIYPLCHKNFRDAFVKLSQMCRFKLMTFNKH</sequence>
<evidence type="ECO:0000256" key="11">
    <source>
        <dbReference type="SAM" id="Phobius"/>
    </source>
</evidence>
<keyword evidence="4 10" id="KW-0812">Transmembrane</keyword>
<evidence type="ECO:0000256" key="5">
    <source>
        <dbReference type="ARBA" id="ARBA00022989"/>
    </source>
</evidence>
<evidence type="ECO:0000256" key="3">
    <source>
        <dbReference type="ARBA" id="ARBA00022553"/>
    </source>
</evidence>
<dbReference type="OrthoDB" id="10071887at2759"/>
<organism evidence="13">
    <name type="scientific">Aquarana catesbeiana</name>
    <name type="common">American bullfrog</name>
    <name type="synonym">Rana catesbeiana</name>
    <dbReference type="NCBI Taxonomy" id="8400"/>
    <lineage>
        <taxon>Eukaryota</taxon>
        <taxon>Metazoa</taxon>
        <taxon>Chordata</taxon>
        <taxon>Craniata</taxon>
        <taxon>Vertebrata</taxon>
        <taxon>Euteleostomi</taxon>
        <taxon>Amphibia</taxon>
        <taxon>Batrachia</taxon>
        <taxon>Anura</taxon>
        <taxon>Neobatrachia</taxon>
        <taxon>Ranoidea</taxon>
        <taxon>Ranidae</taxon>
        <taxon>Aquarana</taxon>
    </lineage>
</organism>
<feature type="domain" description="G-protein coupled receptors family 1 profile" evidence="12">
    <location>
        <begin position="58"/>
        <end position="365"/>
    </location>
</feature>
<dbReference type="InterPro" id="IPR000276">
    <property type="entry name" value="GPCR_Rhodpsn"/>
</dbReference>
<dbReference type="GO" id="GO:0005886">
    <property type="term" value="C:plasma membrane"/>
    <property type="evidence" value="ECO:0007669"/>
    <property type="project" value="UniProtKB-SubCell"/>
</dbReference>
<comment type="subcellular location">
    <subcellularLocation>
        <location evidence="1">Cell membrane</location>
        <topology evidence="1">Multi-pass membrane protein</topology>
    </subcellularLocation>
</comment>
<dbReference type="CDD" id="cd15048">
    <property type="entry name" value="7tmA_Histamine_H3R_H4R"/>
    <property type="match status" value="1"/>
</dbReference>
<dbReference type="InterPro" id="IPR017452">
    <property type="entry name" value="GPCR_Rhodpsn_7TM"/>
</dbReference>
<feature type="transmembrane region" description="Helical" evidence="11">
    <location>
        <begin position="201"/>
        <end position="230"/>
    </location>
</feature>
<evidence type="ECO:0000256" key="4">
    <source>
        <dbReference type="ARBA" id="ARBA00022692"/>
    </source>
</evidence>
<dbReference type="Gene3D" id="1.20.1070.10">
    <property type="entry name" value="Rhodopsin 7-helix transmembrane proteins"/>
    <property type="match status" value="1"/>
</dbReference>
<comment type="similarity">
    <text evidence="10">Belongs to the G-protein coupled receptor 1 family.</text>
</comment>
<evidence type="ECO:0000256" key="1">
    <source>
        <dbReference type="ARBA" id="ARBA00004651"/>
    </source>
</evidence>
<keyword evidence="6 10" id="KW-0297">G-protein coupled receptor</keyword>
<feature type="transmembrane region" description="Helical" evidence="11">
    <location>
        <begin position="79"/>
        <end position="104"/>
    </location>
</feature>
<keyword evidence="8 10" id="KW-0675">Receptor</keyword>
<feature type="transmembrane region" description="Helical" evidence="11">
    <location>
        <begin position="116"/>
        <end position="138"/>
    </location>
</feature>
<evidence type="ECO:0000256" key="8">
    <source>
        <dbReference type="ARBA" id="ARBA00023170"/>
    </source>
</evidence>
<dbReference type="GO" id="GO:0004993">
    <property type="term" value="F:G protein-coupled serotonin receptor activity"/>
    <property type="evidence" value="ECO:0007669"/>
    <property type="project" value="TreeGrafter"/>
</dbReference>
<dbReference type="PRINTS" id="PR00237">
    <property type="entry name" value="GPCRRHODOPSN"/>
</dbReference>
<evidence type="ECO:0000256" key="10">
    <source>
        <dbReference type="RuleBase" id="RU000688"/>
    </source>
</evidence>
<keyword evidence="2" id="KW-1003">Cell membrane</keyword>
<dbReference type="GO" id="GO:0030425">
    <property type="term" value="C:dendrite"/>
    <property type="evidence" value="ECO:0007669"/>
    <property type="project" value="TreeGrafter"/>
</dbReference>
<dbReference type="GO" id="GO:0007187">
    <property type="term" value="P:G protein-coupled receptor signaling pathway, coupled to cyclic nucleotide second messenger"/>
    <property type="evidence" value="ECO:0007669"/>
    <property type="project" value="TreeGrafter"/>
</dbReference>
<reference evidence="13" key="1">
    <citation type="submission" date="2017-08" db="EMBL/GenBank/DDBJ databases">
        <title>Assembly of the North American Bullfrog Genome.</title>
        <authorList>
            <person name="Warren R.L."/>
            <person name="Vandervalk B.P."/>
            <person name="Kucuk E."/>
            <person name="Birol I."/>
            <person name="Helbing C."/>
            <person name="Pandoh P."/>
            <person name="Behsaz B."/>
            <person name="Mohamadi H."/>
            <person name="Chu J."/>
            <person name="Jackman S."/>
            <person name="Hammond S.A."/>
            <person name="Veldhoen N."/>
            <person name="Kirk H."/>
            <person name="Zhao Y."/>
            <person name="Coope R."/>
            <person name="Pleasance S."/>
            <person name="Moore R."/>
            <person name="Holt R."/>
        </authorList>
    </citation>
    <scope>NUCLEOTIDE SEQUENCE</scope>
    <source>
        <strain evidence="13">Bruno</strain>
        <tissue evidence="13">Liver</tissue>
    </source>
</reference>